<gene>
    <name evidence="2" type="ORF">ACFY8C_37870</name>
</gene>
<keyword evidence="3" id="KW-1185">Reference proteome</keyword>
<dbReference type="PANTHER" id="PTHR35446:SF3">
    <property type="entry name" value="CMD DOMAIN-CONTAINING PROTEIN"/>
    <property type="match status" value="1"/>
</dbReference>
<feature type="domain" description="Carboxymuconolactone decarboxylase-like" evidence="1">
    <location>
        <begin position="41"/>
        <end position="102"/>
    </location>
</feature>
<dbReference type="PANTHER" id="PTHR35446">
    <property type="entry name" value="SI:CH211-175M2.5"/>
    <property type="match status" value="1"/>
</dbReference>
<dbReference type="InterPro" id="IPR029032">
    <property type="entry name" value="AhpD-like"/>
</dbReference>
<dbReference type="InterPro" id="IPR003779">
    <property type="entry name" value="CMD-like"/>
</dbReference>
<evidence type="ECO:0000313" key="3">
    <source>
        <dbReference type="Proteomes" id="UP001602370"/>
    </source>
</evidence>
<dbReference type="RefSeq" id="WP_030326387.1">
    <property type="nucleotide sequence ID" value="NZ_JBIBDZ010000017.1"/>
</dbReference>
<evidence type="ECO:0000259" key="1">
    <source>
        <dbReference type="Pfam" id="PF02627"/>
    </source>
</evidence>
<organism evidence="2 3">
    <name type="scientific">Streptomyces flavochromogenes</name>
    <dbReference type="NCBI Taxonomy" id="68199"/>
    <lineage>
        <taxon>Bacteria</taxon>
        <taxon>Bacillati</taxon>
        <taxon>Actinomycetota</taxon>
        <taxon>Actinomycetes</taxon>
        <taxon>Kitasatosporales</taxon>
        <taxon>Streptomycetaceae</taxon>
        <taxon>Streptomyces</taxon>
    </lineage>
</organism>
<sequence length="182" mass="19472">MPRLPQLTVETADEEQRELLEGTLKQLGKLPNLYAALANGPAALRGYLAMREALVGGSFSARQREQLALFIAQHNDCTYCVSAHTLRGGKVGLSEQELLDTRHGTDSGDPHMDQVLRFAGAVMATGGRVTDASLVDARAAGVTDAEIAEIVGHVALNVLSNFFNHVAQPDLDFPLVPAQLAE</sequence>
<accession>A0ABW6Y2Q4</accession>
<comment type="caution">
    <text evidence="2">The sequence shown here is derived from an EMBL/GenBank/DDBJ whole genome shotgun (WGS) entry which is preliminary data.</text>
</comment>
<dbReference type="Pfam" id="PF02627">
    <property type="entry name" value="CMD"/>
    <property type="match status" value="1"/>
</dbReference>
<dbReference type="Proteomes" id="UP001602370">
    <property type="component" value="Unassembled WGS sequence"/>
</dbReference>
<dbReference type="EMBL" id="JBIBDZ010000017">
    <property type="protein sequence ID" value="MFF5924052.1"/>
    <property type="molecule type" value="Genomic_DNA"/>
</dbReference>
<name>A0ABW6Y2Q4_9ACTN</name>
<dbReference type="SUPFAM" id="SSF69118">
    <property type="entry name" value="AhpD-like"/>
    <property type="match status" value="1"/>
</dbReference>
<evidence type="ECO:0000313" key="2">
    <source>
        <dbReference type="EMBL" id="MFF5924052.1"/>
    </source>
</evidence>
<dbReference type="InterPro" id="IPR004675">
    <property type="entry name" value="AhpD_core"/>
</dbReference>
<dbReference type="Gene3D" id="1.20.1290.10">
    <property type="entry name" value="AhpD-like"/>
    <property type="match status" value="1"/>
</dbReference>
<proteinExistence type="predicted"/>
<reference evidence="2 3" key="1">
    <citation type="submission" date="2024-10" db="EMBL/GenBank/DDBJ databases">
        <title>The Natural Products Discovery Center: Release of the First 8490 Sequenced Strains for Exploring Actinobacteria Biosynthetic Diversity.</title>
        <authorList>
            <person name="Kalkreuter E."/>
            <person name="Kautsar S.A."/>
            <person name="Yang D."/>
            <person name="Bader C.D."/>
            <person name="Teijaro C.N."/>
            <person name="Fluegel L."/>
            <person name="Davis C.M."/>
            <person name="Simpson J.R."/>
            <person name="Lauterbach L."/>
            <person name="Steele A.D."/>
            <person name="Gui C."/>
            <person name="Meng S."/>
            <person name="Li G."/>
            <person name="Viehrig K."/>
            <person name="Ye F."/>
            <person name="Su P."/>
            <person name="Kiefer A.F."/>
            <person name="Nichols A."/>
            <person name="Cepeda A.J."/>
            <person name="Yan W."/>
            <person name="Fan B."/>
            <person name="Jiang Y."/>
            <person name="Adhikari A."/>
            <person name="Zheng C.-J."/>
            <person name="Schuster L."/>
            <person name="Cowan T.M."/>
            <person name="Smanski M.J."/>
            <person name="Chevrette M.G."/>
            <person name="De Carvalho L.P.S."/>
            <person name="Shen B."/>
        </authorList>
    </citation>
    <scope>NUCLEOTIDE SEQUENCE [LARGE SCALE GENOMIC DNA]</scope>
    <source>
        <strain evidence="2 3">NPDC012605</strain>
    </source>
</reference>
<dbReference type="NCBIfam" id="TIGR00778">
    <property type="entry name" value="ahpD_dom"/>
    <property type="match status" value="1"/>
</dbReference>
<protein>
    <submittedName>
        <fullName evidence="2">Carboxymuconolactone decarboxylase family protein</fullName>
    </submittedName>
</protein>